<dbReference type="PANTHER" id="PTHR43827">
    <property type="entry name" value="2,5-DIKETO-D-GLUCONIC ACID REDUCTASE"/>
    <property type="match status" value="1"/>
</dbReference>
<sequence>MSELSTAITLTGGASIPRFGYGTFRIEDGDTQAAVETALETGYRLLDTAVGYGNEEGVGRAVAASGLKREEVFLTSKVWEHGYDDVRRNLDESLERLGTDYLDLYLLHWPRPNVDLYVESWRALVDARSEGLIRAAGVSNFTIEHLDRIEAETGAAAELNQVELHPYFAQPELRAYHAEHLIATESWGPLALRGGALFDEPALQAVAEAHGRTPAQVALRWNLQRGNVVIPKSVTPDRIRENWAVLDFALTDEDLAAIDALDTGVRQGGDPLVVGND</sequence>
<feature type="domain" description="NADP-dependent oxidoreductase" evidence="7">
    <location>
        <begin position="21"/>
        <end position="262"/>
    </location>
</feature>
<feature type="binding site" evidence="5">
    <location>
        <position position="108"/>
    </location>
    <ligand>
        <name>substrate</name>
    </ligand>
</feature>
<keyword evidence="3" id="KW-0560">Oxidoreductase</keyword>
<dbReference type="Gene3D" id="3.20.20.100">
    <property type="entry name" value="NADP-dependent oxidoreductase domain"/>
    <property type="match status" value="1"/>
</dbReference>
<evidence type="ECO:0000256" key="1">
    <source>
        <dbReference type="ARBA" id="ARBA00007905"/>
    </source>
</evidence>
<comment type="caution">
    <text evidence="8">The sequence shown here is derived from an EMBL/GenBank/DDBJ whole genome shotgun (WGS) entry which is preliminary data.</text>
</comment>
<dbReference type="InterPro" id="IPR018170">
    <property type="entry name" value="Aldo/ket_reductase_CS"/>
</dbReference>
<dbReference type="GO" id="GO:0016616">
    <property type="term" value="F:oxidoreductase activity, acting on the CH-OH group of donors, NAD or NADP as acceptor"/>
    <property type="evidence" value="ECO:0007669"/>
    <property type="project" value="UniProtKB-ARBA"/>
</dbReference>
<dbReference type="AlphaFoldDB" id="A0A850CDG7"/>
<feature type="active site" description="Proton donor" evidence="4">
    <location>
        <position position="52"/>
    </location>
</feature>
<dbReference type="InterPro" id="IPR023210">
    <property type="entry name" value="NADP_OxRdtase_dom"/>
</dbReference>
<dbReference type="FunFam" id="3.20.20.100:FF:000015">
    <property type="entry name" value="Oxidoreductase, aldo/keto reductase family"/>
    <property type="match status" value="1"/>
</dbReference>
<evidence type="ECO:0000256" key="3">
    <source>
        <dbReference type="ARBA" id="ARBA00023002"/>
    </source>
</evidence>
<dbReference type="PIRSF" id="PIRSF000097">
    <property type="entry name" value="AKR"/>
    <property type="match status" value="1"/>
</dbReference>
<dbReference type="PANTHER" id="PTHR43827:SF3">
    <property type="entry name" value="NADP-DEPENDENT OXIDOREDUCTASE DOMAIN-CONTAINING PROTEIN"/>
    <property type="match status" value="1"/>
</dbReference>
<dbReference type="EMBL" id="JABFXE010000678">
    <property type="protein sequence ID" value="NUQ89973.1"/>
    <property type="molecule type" value="Genomic_DNA"/>
</dbReference>
<gene>
    <name evidence="8" type="ORF">HOQ43_16115</name>
</gene>
<dbReference type="SUPFAM" id="SSF51430">
    <property type="entry name" value="NAD(P)-linked oxidoreductase"/>
    <property type="match status" value="1"/>
</dbReference>
<reference evidence="8 9" key="1">
    <citation type="submission" date="2020-05" db="EMBL/GenBank/DDBJ databases">
        <title>DNA-SIP metagenomic assembled genomes.</title>
        <authorList>
            <person name="Yu J."/>
        </authorList>
    </citation>
    <scope>NUCLEOTIDE SEQUENCE [LARGE SCALE GENOMIC DNA]</scope>
    <source>
        <strain evidence="8">Bin5.27</strain>
    </source>
</reference>
<protein>
    <submittedName>
        <fullName evidence="8">Aldo/keto reductase</fullName>
    </submittedName>
</protein>
<evidence type="ECO:0000256" key="5">
    <source>
        <dbReference type="PIRSR" id="PIRSR000097-2"/>
    </source>
</evidence>
<dbReference type="Pfam" id="PF00248">
    <property type="entry name" value="Aldo_ket_red"/>
    <property type="match status" value="1"/>
</dbReference>
<dbReference type="InterPro" id="IPR020471">
    <property type="entry name" value="AKR"/>
</dbReference>
<evidence type="ECO:0000313" key="8">
    <source>
        <dbReference type="EMBL" id="NUQ89973.1"/>
    </source>
</evidence>
<comment type="similarity">
    <text evidence="1">Belongs to the aldo/keto reductase family.</text>
</comment>
<evidence type="ECO:0000256" key="4">
    <source>
        <dbReference type="PIRSR" id="PIRSR000097-1"/>
    </source>
</evidence>
<name>A0A850CDG7_9ACTN</name>
<dbReference type="Proteomes" id="UP000574690">
    <property type="component" value="Unassembled WGS sequence"/>
</dbReference>
<dbReference type="PROSITE" id="PS00798">
    <property type="entry name" value="ALDOKETO_REDUCTASE_1"/>
    <property type="match status" value="1"/>
</dbReference>
<evidence type="ECO:0000256" key="2">
    <source>
        <dbReference type="ARBA" id="ARBA00022857"/>
    </source>
</evidence>
<keyword evidence="2" id="KW-0521">NADP</keyword>
<accession>A0A850CDG7</accession>
<dbReference type="PRINTS" id="PR00069">
    <property type="entry name" value="ALDKETRDTASE"/>
</dbReference>
<evidence type="ECO:0000259" key="7">
    <source>
        <dbReference type="Pfam" id="PF00248"/>
    </source>
</evidence>
<feature type="site" description="Lowers pKa of active site Tyr" evidence="6">
    <location>
        <position position="77"/>
    </location>
</feature>
<proteinExistence type="inferred from homology"/>
<dbReference type="InterPro" id="IPR036812">
    <property type="entry name" value="NAD(P)_OxRdtase_dom_sf"/>
</dbReference>
<evidence type="ECO:0000256" key="6">
    <source>
        <dbReference type="PIRSR" id="PIRSR000097-3"/>
    </source>
</evidence>
<dbReference type="PROSITE" id="PS00063">
    <property type="entry name" value="ALDOKETO_REDUCTASE_3"/>
    <property type="match status" value="1"/>
</dbReference>
<organism evidence="8 9">
    <name type="scientific">Glycomyces artemisiae</name>
    <dbReference type="NCBI Taxonomy" id="1076443"/>
    <lineage>
        <taxon>Bacteria</taxon>
        <taxon>Bacillati</taxon>
        <taxon>Actinomycetota</taxon>
        <taxon>Actinomycetes</taxon>
        <taxon>Glycomycetales</taxon>
        <taxon>Glycomycetaceae</taxon>
        <taxon>Glycomyces</taxon>
    </lineage>
</organism>
<evidence type="ECO:0000313" key="9">
    <source>
        <dbReference type="Proteomes" id="UP000574690"/>
    </source>
</evidence>